<feature type="domain" description="ABC3 transporter permease C-terminal" evidence="7">
    <location>
        <begin position="675"/>
        <end position="788"/>
    </location>
</feature>
<feature type="transmembrane region" description="Helical" evidence="6">
    <location>
        <begin position="675"/>
        <end position="696"/>
    </location>
</feature>
<feature type="transmembrane region" description="Helical" evidence="6">
    <location>
        <begin position="374"/>
        <end position="397"/>
    </location>
</feature>
<evidence type="ECO:0000256" key="3">
    <source>
        <dbReference type="ARBA" id="ARBA00022692"/>
    </source>
</evidence>
<dbReference type="GO" id="GO:0022857">
    <property type="term" value="F:transmembrane transporter activity"/>
    <property type="evidence" value="ECO:0007669"/>
    <property type="project" value="TreeGrafter"/>
</dbReference>
<dbReference type="Proteomes" id="UP000295292">
    <property type="component" value="Unassembled WGS sequence"/>
</dbReference>
<dbReference type="OrthoDB" id="1451596at2"/>
<proteinExistence type="predicted"/>
<feature type="transmembrane region" description="Helical" evidence="6">
    <location>
        <begin position="724"/>
        <end position="743"/>
    </location>
</feature>
<feature type="transmembrane region" description="Helical" evidence="6">
    <location>
        <begin position="758"/>
        <end position="776"/>
    </location>
</feature>
<gene>
    <name evidence="9" type="ORF">CLV99_3096</name>
</gene>
<evidence type="ECO:0000259" key="8">
    <source>
        <dbReference type="Pfam" id="PF12704"/>
    </source>
</evidence>
<dbReference type="Pfam" id="PF12704">
    <property type="entry name" value="MacB_PCD"/>
    <property type="match status" value="2"/>
</dbReference>
<evidence type="ECO:0000256" key="4">
    <source>
        <dbReference type="ARBA" id="ARBA00022989"/>
    </source>
</evidence>
<dbReference type="AlphaFoldDB" id="A0A4R6WEQ6"/>
<dbReference type="Pfam" id="PF02687">
    <property type="entry name" value="FtsX"/>
    <property type="match status" value="2"/>
</dbReference>
<dbReference type="InterPro" id="IPR003838">
    <property type="entry name" value="ABC3_permease_C"/>
</dbReference>
<evidence type="ECO:0000256" key="6">
    <source>
        <dbReference type="SAM" id="Phobius"/>
    </source>
</evidence>
<evidence type="ECO:0000313" key="9">
    <source>
        <dbReference type="EMBL" id="TDQ76503.1"/>
    </source>
</evidence>
<protein>
    <submittedName>
        <fullName evidence="9">Putative permease</fullName>
    </submittedName>
</protein>
<dbReference type="PANTHER" id="PTHR30572:SF18">
    <property type="entry name" value="ABC-TYPE MACROLIDE FAMILY EXPORT SYSTEM PERMEASE COMPONENT 2"/>
    <property type="match status" value="1"/>
</dbReference>
<dbReference type="PANTHER" id="PTHR30572">
    <property type="entry name" value="MEMBRANE COMPONENT OF TRANSPORTER-RELATED"/>
    <property type="match status" value="1"/>
</dbReference>
<feature type="transmembrane region" description="Helical" evidence="6">
    <location>
        <begin position="287"/>
        <end position="305"/>
    </location>
</feature>
<keyword evidence="3 6" id="KW-0812">Transmembrane</keyword>
<dbReference type="InterPro" id="IPR050250">
    <property type="entry name" value="Macrolide_Exporter_MacB"/>
</dbReference>
<feature type="transmembrane region" description="Helical" evidence="6">
    <location>
        <begin position="418"/>
        <end position="443"/>
    </location>
</feature>
<feature type="domain" description="MacB-like periplasmic core" evidence="8">
    <location>
        <begin position="482"/>
        <end position="639"/>
    </location>
</feature>
<dbReference type="EMBL" id="SNYV01000015">
    <property type="protein sequence ID" value="TDQ76503.1"/>
    <property type="molecule type" value="Genomic_DNA"/>
</dbReference>
<feature type="transmembrane region" description="Helical" evidence="6">
    <location>
        <begin position="326"/>
        <end position="354"/>
    </location>
</feature>
<evidence type="ECO:0000256" key="1">
    <source>
        <dbReference type="ARBA" id="ARBA00004651"/>
    </source>
</evidence>
<feature type="domain" description="MacB-like periplasmic core" evidence="8">
    <location>
        <begin position="20"/>
        <end position="239"/>
    </location>
</feature>
<feature type="domain" description="ABC3 transporter permease C-terminal" evidence="7">
    <location>
        <begin position="286"/>
        <end position="401"/>
    </location>
</feature>
<comment type="caution">
    <text evidence="9">The sequence shown here is derived from an EMBL/GenBank/DDBJ whole genome shotgun (WGS) entry which is preliminary data.</text>
</comment>
<evidence type="ECO:0000313" key="10">
    <source>
        <dbReference type="Proteomes" id="UP000295292"/>
    </source>
</evidence>
<keyword evidence="5 6" id="KW-0472">Membrane</keyword>
<evidence type="ECO:0000259" key="7">
    <source>
        <dbReference type="Pfam" id="PF02687"/>
    </source>
</evidence>
<evidence type="ECO:0000256" key="5">
    <source>
        <dbReference type="ARBA" id="ARBA00023136"/>
    </source>
</evidence>
<keyword evidence="2" id="KW-1003">Cell membrane</keyword>
<keyword evidence="10" id="KW-1185">Reference proteome</keyword>
<reference evidence="9 10" key="1">
    <citation type="submission" date="2019-03" db="EMBL/GenBank/DDBJ databases">
        <title>Genomic Encyclopedia of Archaeal and Bacterial Type Strains, Phase II (KMG-II): from individual species to whole genera.</title>
        <authorList>
            <person name="Goeker M."/>
        </authorList>
    </citation>
    <scope>NUCLEOTIDE SEQUENCE [LARGE SCALE GENOMIC DNA]</scope>
    <source>
        <strain evidence="9 10">DSM 28353</strain>
    </source>
</reference>
<organism evidence="9 10">
    <name type="scientific">Sphingobacterium yanglingense</name>
    <dbReference type="NCBI Taxonomy" id="1437280"/>
    <lineage>
        <taxon>Bacteria</taxon>
        <taxon>Pseudomonadati</taxon>
        <taxon>Bacteroidota</taxon>
        <taxon>Sphingobacteriia</taxon>
        <taxon>Sphingobacteriales</taxon>
        <taxon>Sphingobacteriaceae</taxon>
        <taxon>Sphingobacterium</taxon>
    </lineage>
</organism>
<accession>A0A4R6WEQ6</accession>
<sequence>MIKNFITSAFRNLWKTKGYSFLNIFGLALGIAVTALIFLWVEDEISWNDNFSNKKDIYITKSKQTYDGSINVFEATPALFAKEFQREFPEVLHAGRMNFGNNVLFKVGDNLIYQSGYYADPEILSIFAPEFIQGNPQSALSDPTKIVLSESAAKKLFNTTDAVGKTVKFDNKEVYTVSAVTKDFPKNSNFRYNWLINIEKMISSSSNFGYDNWGSNNVISLVQLKPDADISAVNSKLKHYIEDKLNAKEYSSENFLYPMERWRMYNQFKQGIEQDGKIKNIRLFTSIAWLVLLIACINFMNLSTARSEKRAKEVSMRKIVGAKKKTLIYQFLGESIVYAFIAGLLAIGLVKLGLPTFNTTVGKELSINLSNWQHIGFISIIILVVGIISGSYPAFFLSSFDPLTVLKGGKRKIGTNGIIRKGLVVTQFTAAIILMICTSIVYLQIQYAKDRDLGFDRSQVIMTDIQGEMSKHMDVIKQQLQATENIEAIGSSQNNVLSVGSNSGGFEWDGKDPKSSILIGYSFVDSDFIDAMSMKLLDGRNFRKSFLGDSSSVLINESMAKLIQPNGLVAGKSIKMNGEPYTIVGVIKNYVYNDIYGNAEPLVLAPLAVGEAFGVSGGILNIKTKPGIDVQNVVKQIEDVVKKYNPDFPFNYSFLDEYFNNYFWSEIMLQKLASLFAILAIIISCLGLLGLAAFSAEQRAREVSIRKVLGASIGNLVKMLNTEFLILVGISCLIAFPIAWWFMQDWLTGYNYHMDMPWIIFLFVAGLALLIALFTISTQALRAATSNPTKVLRNE</sequence>
<comment type="subcellular location">
    <subcellularLocation>
        <location evidence="1">Cell membrane</location>
        <topology evidence="1">Multi-pass membrane protein</topology>
    </subcellularLocation>
</comment>
<dbReference type="GO" id="GO:0005886">
    <property type="term" value="C:plasma membrane"/>
    <property type="evidence" value="ECO:0007669"/>
    <property type="project" value="UniProtKB-SubCell"/>
</dbReference>
<dbReference type="InterPro" id="IPR025857">
    <property type="entry name" value="MacB_PCD"/>
</dbReference>
<keyword evidence="4 6" id="KW-1133">Transmembrane helix</keyword>
<dbReference type="RefSeq" id="WP_133585316.1">
    <property type="nucleotide sequence ID" value="NZ_SNYV01000015.1"/>
</dbReference>
<feature type="transmembrane region" description="Helical" evidence="6">
    <location>
        <begin position="21"/>
        <end position="41"/>
    </location>
</feature>
<evidence type="ECO:0000256" key="2">
    <source>
        <dbReference type="ARBA" id="ARBA00022475"/>
    </source>
</evidence>
<name>A0A4R6WEQ6_9SPHI</name>